<sequence length="199" mass="23060">MEHQKSILAIEECSISPSISNQFFMYFINCSKVALCSTLSLYSIAVKELFATSKVSRHKLIENEPFYLLQPLYTIVRTLHRTNKLHITERFNVNLVCGSNFDSDDVAFHFDVRFNYGLSQCSVVRNSRTCGHWGTEEVCAPCFPFNVNVPFEMRLCTKSEKLKIYINNSHFIDFKYRLPVQRVTFLHIQGDLNLTQVVL</sequence>
<protein>
    <recommendedName>
        <fullName evidence="2">Galectin</fullName>
    </recommendedName>
</protein>
<reference evidence="4" key="2">
    <citation type="submission" date="2023-04" db="EMBL/GenBank/DDBJ databases">
        <authorList>
            <person name="Bu L."/>
            <person name="Lu L."/>
            <person name="Laidemitt M.R."/>
            <person name="Zhang S.M."/>
            <person name="Mutuku M."/>
            <person name="Mkoji G."/>
            <person name="Steinauer M."/>
            <person name="Loker E.S."/>
        </authorList>
    </citation>
    <scope>NUCLEOTIDE SEQUENCE</scope>
    <source>
        <strain evidence="4">KasaAsao</strain>
        <tissue evidence="4">Whole Snail</tissue>
    </source>
</reference>
<evidence type="ECO:0000256" key="1">
    <source>
        <dbReference type="ARBA" id="ARBA00022734"/>
    </source>
</evidence>
<evidence type="ECO:0000313" key="5">
    <source>
        <dbReference type="Proteomes" id="UP001233172"/>
    </source>
</evidence>
<evidence type="ECO:0000259" key="3">
    <source>
        <dbReference type="PROSITE" id="PS51304"/>
    </source>
</evidence>
<dbReference type="CDD" id="cd00070">
    <property type="entry name" value="GLECT"/>
    <property type="match status" value="1"/>
</dbReference>
<dbReference type="Proteomes" id="UP001233172">
    <property type="component" value="Unassembled WGS sequence"/>
</dbReference>
<keyword evidence="5" id="KW-1185">Reference proteome</keyword>
<dbReference type="PROSITE" id="PS51304">
    <property type="entry name" value="GALECTIN"/>
    <property type="match status" value="1"/>
</dbReference>
<name>A0AAD8CD38_BIOPF</name>
<dbReference type="PANTHER" id="PTHR11346:SF176">
    <property type="entry name" value="32 KDA BETA-GALACTOSIDE-BINDING LECTIN LEC-3"/>
    <property type="match status" value="1"/>
</dbReference>
<dbReference type="InterPro" id="IPR001079">
    <property type="entry name" value="Galectin_CRD"/>
</dbReference>
<gene>
    <name evidence="4" type="ORF">Bpfe_001131</name>
</gene>
<proteinExistence type="predicted"/>
<keyword evidence="1 2" id="KW-0430">Lectin</keyword>
<dbReference type="InterPro" id="IPR013320">
    <property type="entry name" value="ConA-like_dom_sf"/>
</dbReference>
<dbReference type="AlphaFoldDB" id="A0AAD8CD38"/>
<dbReference type="Pfam" id="PF00337">
    <property type="entry name" value="Gal-bind_lectin"/>
    <property type="match status" value="1"/>
</dbReference>
<evidence type="ECO:0000256" key="2">
    <source>
        <dbReference type="RuleBase" id="RU102079"/>
    </source>
</evidence>
<dbReference type="SUPFAM" id="SSF49899">
    <property type="entry name" value="Concanavalin A-like lectins/glucanases"/>
    <property type="match status" value="1"/>
</dbReference>
<dbReference type="PANTHER" id="PTHR11346">
    <property type="entry name" value="GALECTIN"/>
    <property type="match status" value="1"/>
</dbReference>
<evidence type="ECO:0000313" key="4">
    <source>
        <dbReference type="EMBL" id="KAK0069954.1"/>
    </source>
</evidence>
<dbReference type="GO" id="GO:0030246">
    <property type="term" value="F:carbohydrate binding"/>
    <property type="evidence" value="ECO:0007669"/>
    <property type="project" value="UniProtKB-UniRule"/>
</dbReference>
<dbReference type="SMART" id="SM00276">
    <property type="entry name" value="GLECT"/>
    <property type="match status" value="1"/>
</dbReference>
<dbReference type="InterPro" id="IPR044156">
    <property type="entry name" value="Galectin-like"/>
</dbReference>
<organism evidence="4 5">
    <name type="scientific">Biomphalaria pfeifferi</name>
    <name type="common">Bloodfluke planorb</name>
    <name type="synonym">Freshwater snail</name>
    <dbReference type="NCBI Taxonomy" id="112525"/>
    <lineage>
        <taxon>Eukaryota</taxon>
        <taxon>Metazoa</taxon>
        <taxon>Spiralia</taxon>
        <taxon>Lophotrochozoa</taxon>
        <taxon>Mollusca</taxon>
        <taxon>Gastropoda</taxon>
        <taxon>Heterobranchia</taxon>
        <taxon>Euthyneura</taxon>
        <taxon>Panpulmonata</taxon>
        <taxon>Hygrophila</taxon>
        <taxon>Lymnaeoidea</taxon>
        <taxon>Planorbidae</taxon>
        <taxon>Biomphalaria</taxon>
    </lineage>
</organism>
<comment type="caution">
    <text evidence="4">The sequence shown here is derived from an EMBL/GenBank/DDBJ whole genome shotgun (WGS) entry which is preliminary data.</text>
</comment>
<feature type="domain" description="Galectin" evidence="3">
    <location>
        <begin position="65"/>
        <end position="199"/>
    </location>
</feature>
<dbReference type="Gene3D" id="2.60.120.200">
    <property type="match status" value="1"/>
</dbReference>
<reference evidence="4" key="1">
    <citation type="journal article" date="2023" name="PLoS Negl. Trop. Dis.">
        <title>A genome sequence for Biomphalaria pfeifferi, the major vector snail for the human-infecting parasite Schistosoma mansoni.</title>
        <authorList>
            <person name="Bu L."/>
            <person name="Lu L."/>
            <person name="Laidemitt M.R."/>
            <person name="Zhang S.M."/>
            <person name="Mutuku M."/>
            <person name="Mkoji G."/>
            <person name="Steinauer M."/>
            <person name="Loker E.S."/>
        </authorList>
    </citation>
    <scope>NUCLEOTIDE SEQUENCE</scope>
    <source>
        <strain evidence="4">KasaAsao</strain>
    </source>
</reference>
<dbReference type="SMART" id="SM00908">
    <property type="entry name" value="Gal-bind_lectin"/>
    <property type="match status" value="1"/>
</dbReference>
<dbReference type="EMBL" id="JASAOG010000002">
    <property type="protein sequence ID" value="KAK0069954.1"/>
    <property type="molecule type" value="Genomic_DNA"/>
</dbReference>
<accession>A0AAD8CD38</accession>